<evidence type="ECO:0000256" key="2">
    <source>
        <dbReference type="ARBA" id="ARBA00022729"/>
    </source>
</evidence>
<evidence type="ECO:0000256" key="4">
    <source>
        <dbReference type="ARBA" id="ARBA00023180"/>
    </source>
</evidence>
<keyword evidence="3 5" id="KW-0472">Membrane</keyword>
<comment type="subcellular location">
    <subcellularLocation>
        <location evidence="1">Membrane</location>
    </subcellularLocation>
</comment>
<feature type="non-terminal residue" evidence="6">
    <location>
        <position position="344"/>
    </location>
</feature>
<reference evidence="6 7" key="1">
    <citation type="submission" date="2019-09" db="EMBL/GenBank/DDBJ databases">
        <title>Bird 10,000 Genomes (B10K) Project - Family phase.</title>
        <authorList>
            <person name="Zhang G."/>
        </authorList>
    </citation>
    <scope>NUCLEOTIDE SEQUENCE [LARGE SCALE GENOMIC DNA]</scope>
    <source>
        <strain evidence="6">B10K-DU-001-56</strain>
        <tissue evidence="6">Muscle</tissue>
    </source>
</reference>
<dbReference type="Gene3D" id="2.60.40.10">
    <property type="entry name" value="Immunoglobulins"/>
    <property type="match status" value="2"/>
</dbReference>
<keyword evidence="2" id="KW-0732">Signal</keyword>
<keyword evidence="7" id="KW-1185">Reference proteome</keyword>
<sequence>GAPACREQAVSAEAALELLPEEPLQGWKTIEWRVKLEAGSQSRILTAGKDEDVPSLTGPFAGRAVFQRQTLSLRISPVSPADSGVYRAEFEDASGTFTSVCFHVSVWEPIRQPHLEAHILHQEQGWCNLSLLCTVPGATNVSYSWSCSGDPLGPLEHQPWIRLQVPGDADPTICHCNASNPGSWGTASTDVAAACSPAAPGLFSIVPWWVVAVSLGLALAISVALVVTCYRWRKRGTDPPGGHVEQTLTVYEEVGKARTSQGPNGTSEATVGGNTVYAVVCAKAEGPSRPQEPQGCTIYSMVQPTRKVSSTLPNSRFLLAPQSPSLKRKRLDPSLTSTAYVEVT</sequence>
<accession>A0A7L2GG46</accession>
<dbReference type="InterPro" id="IPR013783">
    <property type="entry name" value="Ig-like_fold"/>
</dbReference>
<proteinExistence type="predicted"/>
<evidence type="ECO:0000313" key="6">
    <source>
        <dbReference type="EMBL" id="NXQ85419.1"/>
    </source>
</evidence>
<evidence type="ECO:0000256" key="5">
    <source>
        <dbReference type="SAM" id="Phobius"/>
    </source>
</evidence>
<keyword evidence="4" id="KW-0325">Glycoprotein</keyword>
<dbReference type="PANTHER" id="PTHR12080">
    <property type="entry name" value="SIGNALING LYMPHOCYTIC ACTIVATION MOLECULE"/>
    <property type="match status" value="1"/>
</dbReference>
<dbReference type="InterPro" id="IPR015631">
    <property type="entry name" value="CD2/SLAM_rcpt"/>
</dbReference>
<comment type="caution">
    <text evidence="6">The sequence shown here is derived from an EMBL/GenBank/DDBJ whole genome shotgun (WGS) entry which is preliminary data.</text>
</comment>
<dbReference type="OrthoDB" id="9835793at2759"/>
<dbReference type="GO" id="GO:0009897">
    <property type="term" value="C:external side of plasma membrane"/>
    <property type="evidence" value="ECO:0007669"/>
    <property type="project" value="TreeGrafter"/>
</dbReference>
<dbReference type="EMBL" id="VWYG01012383">
    <property type="protein sequence ID" value="NXQ85419.1"/>
    <property type="molecule type" value="Genomic_DNA"/>
</dbReference>
<name>A0A7L2GG46_NYCGR</name>
<keyword evidence="5" id="KW-0812">Transmembrane</keyword>
<evidence type="ECO:0000256" key="1">
    <source>
        <dbReference type="ARBA" id="ARBA00004370"/>
    </source>
</evidence>
<dbReference type="SUPFAM" id="SSF48726">
    <property type="entry name" value="Immunoglobulin"/>
    <property type="match status" value="1"/>
</dbReference>
<evidence type="ECO:0000313" key="7">
    <source>
        <dbReference type="Proteomes" id="UP000567826"/>
    </source>
</evidence>
<dbReference type="Proteomes" id="UP000567826">
    <property type="component" value="Unassembled WGS sequence"/>
</dbReference>
<dbReference type="GO" id="GO:0002323">
    <property type="term" value="P:natural killer cell activation involved in immune response"/>
    <property type="evidence" value="ECO:0007669"/>
    <property type="project" value="TreeGrafter"/>
</dbReference>
<protein>
    <submittedName>
        <fullName evidence="6">CD244 protein</fullName>
    </submittedName>
</protein>
<dbReference type="GO" id="GO:0042288">
    <property type="term" value="F:MHC class I protein binding"/>
    <property type="evidence" value="ECO:0007669"/>
    <property type="project" value="TreeGrafter"/>
</dbReference>
<organism evidence="6 7">
    <name type="scientific">Nyctibius grandis</name>
    <name type="common">Great potoo</name>
    <dbReference type="NCBI Taxonomy" id="48427"/>
    <lineage>
        <taxon>Eukaryota</taxon>
        <taxon>Metazoa</taxon>
        <taxon>Chordata</taxon>
        <taxon>Craniata</taxon>
        <taxon>Vertebrata</taxon>
        <taxon>Euteleostomi</taxon>
        <taxon>Archelosauria</taxon>
        <taxon>Archosauria</taxon>
        <taxon>Dinosauria</taxon>
        <taxon>Saurischia</taxon>
        <taxon>Theropoda</taxon>
        <taxon>Coelurosauria</taxon>
        <taxon>Aves</taxon>
        <taxon>Neognathae</taxon>
        <taxon>Neoaves</taxon>
        <taxon>Strisores</taxon>
        <taxon>Caprimulgiformes</taxon>
        <taxon>Nyctibiidae</taxon>
        <taxon>Nyctibius</taxon>
    </lineage>
</organism>
<evidence type="ECO:0000256" key="3">
    <source>
        <dbReference type="ARBA" id="ARBA00023136"/>
    </source>
</evidence>
<dbReference type="AlphaFoldDB" id="A0A7L2GG46"/>
<keyword evidence="5" id="KW-1133">Transmembrane helix</keyword>
<dbReference type="InterPro" id="IPR036179">
    <property type="entry name" value="Ig-like_dom_sf"/>
</dbReference>
<dbReference type="PANTHER" id="PTHR12080:SF56">
    <property type="entry name" value="NATURAL KILLER CELL RECEPTOR 2B4"/>
    <property type="match status" value="1"/>
</dbReference>
<feature type="non-terminal residue" evidence="6">
    <location>
        <position position="1"/>
    </location>
</feature>
<feature type="transmembrane region" description="Helical" evidence="5">
    <location>
        <begin position="206"/>
        <end position="227"/>
    </location>
</feature>
<gene>
    <name evidence="6" type="primary">Cd244</name>
    <name evidence="6" type="ORF">NYCGRA_R10173</name>
</gene>